<dbReference type="AlphaFoldDB" id="A0A2M7W6Y9"/>
<evidence type="ECO:0000313" key="3">
    <source>
        <dbReference type="EMBL" id="PJA23170.1"/>
    </source>
</evidence>
<gene>
    <name evidence="3" type="ORF">COX59_01190</name>
</gene>
<dbReference type="Proteomes" id="UP000228627">
    <property type="component" value="Unassembled WGS sequence"/>
</dbReference>
<dbReference type="Pfam" id="PF00565">
    <property type="entry name" value="SNase"/>
    <property type="match status" value="1"/>
</dbReference>
<dbReference type="InterPro" id="IPR035437">
    <property type="entry name" value="SNase_OB-fold_sf"/>
</dbReference>
<dbReference type="InterPro" id="IPR016071">
    <property type="entry name" value="Staphylococal_nuclease_OB-fold"/>
</dbReference>
<accession>A0A2M7W6Y9</accession>
<evidence type="ECO:0000259" key="2">
    <source>
        <dbReference type="PROSITE" id="PS50830"/>
    </source>
</evidence>
<keyword evidence="1" id="KW-0472">Membrane</keyword>
<organism evidence="3 4">
    <name type="scientific">Candidatus Beckwithbacteria bacterium CG_4_10_14_0_2_um_filter_47_25</name>
    <dbReference type="NCBI Taxonomy" id="1974493"/>
    <lineage>
        <taxon>Bacteria</taxon>
        <taxon>Candidatus Beckwithiibacteriota</taxon>
    </lineage>
</organism>
<evidence type="ECO:0000256" key="1">
    <source>
        <dbReference type="SAM" id="Phobius"/>
    </source>
</evidence>
<sequence>MKRITREWLKKLGVPGVLIPGLMLAAALGWKTNDLYQTQNFYENQAIFPKSAVVESVIDGDNLVLENGQSVRLIGINAPERGKENFEVAKGKLDSLATGRKVYLEYDRYQDDKFGRVLAWIWIGCENEPQFFPADYMHLNKRQSRSGLTENPDGCKEGKLVNELMVDSGLAKVETYQDRGELKYEERIRNYDR</sequence>
<protein>
    <recommendedName>
        <fullName evidence="2">TNase-like domain-containing protein</fullName>
    </recommendedName>
</protein>
<dbReference type="Gene3D" id="2.40.50.90">
    <property type="match status" value="1"/>
</dbReference>
<feature type="transmembrane region" description="Helical" evidence="1">
    <location>
        <begin position="12"/>
        <end position="30"/>
    </location>
</feature>
<evidence type="ECO:0000313" key="4">
    <source>
        <dbReference type="Proteomes" id="UP000228627"/>
    </source>
</evidence>
<name>A0A2M7W6Y9_9BACT</name>
<keyword evidence="1" id="KW-1133">Transmembrane helix</keyword>
<comment type="caution">
    <text evidence="3">The sequence shown here is derived from an EMBL/GenBank/DDBJ whole genome shotgun (WGS) entry which is preliminary data.</text>
</comment>
<dbReference type="PROSITE" id="PS50830">
    <property type="entry name" value="TNASE_3"/>
    <property type="match status" value="1"/>
</dbReference>
<proteinExistence type="predicted"/>
<feature type="domain" description="TNase-like" evidence="2">
    <location>
        <begin position="48"/>
        <end position="193"/>
    </location>
</feature>
<dbReference type="EMBL" id="PFQG01000044">
    <property type="protein sequence ID" value="PJA23170.1"/>
    <property type="molecule type" value="Genomic_DNA"/>
</dbReference>
<reference evidence="4" key="1">
    <citation type="submission" date="2017-09" db="EMBL/GenBank/DDBJ databases">
        <title>Depth-based differentiation of microbial function through sediment-hosted aquifers and enrichment of novel symbionts in the deep terrestrial subsurface.</title>
        <authorList>
            <person name="Probst A.J."/>
            <person name="Ladd B."/>
            <person name="Jarett J.K."/>
            <person name="Geller-Mcgrath D.E."/>
            <person name="Sieber C.M.K."/>
            <person name="Emerson J.B."/>
            <person name="Anantharaman K."/>
            <person name="Thomas B.C."/>
            <person name="Malmstrom R."/>
            <person name="Stieglmeier M."/>
            <person name="Klingl A."/>
            <person name="Woyke T."/>
            <person name="Ryan C.M."/>
            <person name="Banfield J.F."/>
        </authorList>
    </citation>
    <scope>NUCLEOTIDE SEQUENCE [LARGE SCALE GENOMIC DNA]</scope>
</reference>
<dbReference type="SUPFAM" id="SSF50199">
    <property type="entry name" value="Staphylococcal nuclease"/>
    <property type="match status" value="1"/>
</dbReference>
<keyword evidence="1" id="KW-0812">Transmembrane</keyword>